<evidence type="ECO:0000313" key="1">
    <source>
        <dbReference type="EMBL" id="KAH0748485.1"/>
    </source>
</evidence>
<proteinExistence type="predicted"/>
<keyword evidence="2" id="KW-1185">Reference proteome</keyword>
<reference evidence="1 2" key="1">
    <citation type="journal article" date="2021" name="bioRxiv">
        <title>Chromosome-scale and haplotype-resolved genome assembly of a tetraploid potato cultivar.</title>
        <authorList>
            <person name="Sun H."/>
            <person name="Jiao W.-B."/>
            <person name="Krause K."/>
            <person name="Campoy J.A."/>
            <person name="Goel M."/>
            <person name="Folz-Donahue K."/>
            <person name="Kukat C."/>
            <person name="Huettel B."/>
            <person name="Schneeberger K."/>
        </authorList>
    </citation>
    <scope>NUCLEOTIDE SEQUENCE [LARGE SCALE GENOMIC DNA]</scope>
    <source>
        <strain evidence="1">SolTubOtavaFocal</strain>
        <tissue evidence="1">Leaves</tissue>
    </source>
</reference>
<dbReference type="PANTHER" id="PTHR31286:SF104">
    <property type="entry name" value="PEROXIDASE"/>
    <property type="match status" value="1"/>
</dbReference>
<dbReference type="Proteomes" id="UP000826656">
    <property type="component" value="Unassembled WGS sequence"/>
</dbReference>
<accession>A0ABQ7UFU7</accession>
<gene>
    <name evidence="1" type="ORF">KY290_027717</name>
</gene>
<organism evidence="1 2">
    <name type="scientific">Solanum tuberosum</name>
    <name type="common">Potato</name>
    <dbReference type="NCBI Taxonomy" id="4113"/>
    <lineage>
        <taxon>Eukaryota</taxon>
        <taxon>Viridiplantae</taxon>
        <taxon>Streptophyta</taxon>
        <taxon>Embryophyta</taxon>
        <taxon>Tracheophyta</taxon>
        <taxon>Spermatophyta</taxon>
        <taxon>Magnoliopsida</taxon>
        <taxon>eudicotyledons</taxon>
        <taxon>Gunneridae</taxon>
        <taxon>Pentapetalae</taxon>
        <taxon>asterids</taxon>
        <taxon>lamiids</taxon>
        <taxon>Solanales</taxon>
        <taxon>Solanaceae</taxon>
        <taxon>Solanoideae</taxon>
        <taxon>Solaneae</taxon>
        <taxon>Solanum</taxon>
    </lineage>
</organism>
<dbReference type="InterPro" id="IPR040256">
    <property type="entry name" value="At4g02000-like"/>
</dbReference>
<dbReference type="EMBL" id="JAIVGD010000019">
    <property type="protein sequence ID" value="KAH0748485.1"/>
    <property type="molecule type" value="Genomic_DNA"/>
</dbReference>
<comment type="caution">
    <text evidence="1">The sequence shown here is derived from an EMBL/GenBank/DDBJ whole genome shotgun (WGS) entry which is preliminary data.</text>
</comment>
<name>A0ABQ7UFU7_SOLTU</name>
<evidence type="ECO:0008006" key="3">
    <source>
        <dbReference type="Google" id="ProtNLM"/>
    </source>
</evidence>
<evidence type="ECO:0000313" key="2">
    <source>
        <dbReference type="Proteomes" id="UP000826656"/>
    </source>
</evidence>
<sequence>MAEGEAVPKPTYAAQIISKTPTQSVPKTQLKSIKYVHGEPTLQFTFKELDEFATEQGLHQAIVMKFSYGAPEIQELRSILPKQFAIKVLSHQSGYIQFNGEHYGYRTFPWTLSFNPKEETSRALAWLSMPGLPTSLFARKSLLSIALVAGRPIAID</sequence>
<protein>
    <recommendedName>
        <fullName evidence="3">DUF4283 domain-containing protein</fullName>
    </recommendedName>
</protein>
<dbReference type="PANTHER" id="PTHR31286">
    <property type="entry name" value="GLYCINE-RICH CELL WALL STRUCTURAL PROTEIN 1.8-LIKE"/>
    <property type="match status" value="1"/>
</dbReference>